<dbReference type="STRING" id="356829.BITS_0815"/>
<dbReference type="InterPro" id="IPR027417">
    <property type="entry name" value="P-loop_NTPase"/>
</dbReference>
<evidence type="ECO:0000256" key="8">
    <source>
        <dbReference type="ARBA" id="ARBA00023136"/>
    </source>
</evidence>
<dbReference type="CDD" id="cd03216">
    <property type="entry name" value="ABC_Carb_Monos_I"/>
    <property type="match status" value="1"/>
</dbReference>
<dbReference type="EMBL" id="JGZU01000002">
    <property type="protein sequence ID" value="KFJ08307.1"/>
    <property type="molecule type" value="Genomic_DNA"/>
</dbReference>
<dbReference type="SMART" id="SM00382">
    <property type="entry name" value="AAA"/>
    <property type="match status" value="2"/>
</dbReference>
<dbReference type="PROSITE" id="PS00211">
    <property type="entry name" value="ABC_TRANSPORTER_1"/>
    <property type="match status" value="1"/>
</dbReference>
<protein>
    <submittedName>
        <fullName evidence="9">ABC sugar transport system, ATP-binding protein</fullName>
        <ecNumber evidence="9">3.6.3.17</ecNumber>
    </submittedName>
</protein>
<dbReference type="InterPro" id="IPR017871">
    <property type="entry name" value="ABC_transporter-like_CS"/>
</dbReference>
<comment type="caution">
    <text evidence="9">The sequence shown here is derived from an EMBL/GenBank/DDBJ whole genome shotgun (WGS) entry which is preliminary data.</text>
</comment>
<dbReference type="OrthoDB" id="39350at2"/>
<dbReference type="GO" id="GO:0005886">
    <property type="term" value="C:plasma membrane"/>
    <property type="evidence" value="ECO:0007669"/>
    <property type="project" value="UniProtKB-SubCell"/>
</dbReference>
<dbReference type="InterPro" id="IPR003439">
    <property type="entry name" value="ABC_transporter-like_ATP-bd"/>
</dbReference>
<dbReference type="Gene3D" id="3.40.50.300">
    <property type="entry name" value="P-loop containing nucleotide triphosphate hydrolases"/>
    <property type="match status" value="2"/>
</dbReference>
<dbReference type="Pfam" id="PF00005">
    <property type="entry name" value="ABC_tran"/>
    <property type="match status" value="2"/>
</dbReference>
<evidence type="ECO:0000256" key="2">
    <source>
        <dbReference type="ARBA" id="ARBA00022448"/>
    </source>
</evidence>
<organism evidence="9 10">
    <name type="scientific">Bifidobacterium tsurumiense</name>
    <dbReference type="NCBI Taxonomy" id="356829"/>
    <lineage>
        <taxon>Bacteria</taxon>
        <taxon>Bacillati</taxon>
        <taxon>Actinomycetota</taxon>
        <taxon>Actinomycetes</taxon>
        <taxon>Bifidobacteriales</taxon>
        <taxon>Bifidobacteriaceae</taxon>
        <taxon>Bifidobacterium</taxon>
    </lineage>
</organism>
<dbReference type="PANTHER" id="PTHR43790:SF9">
    <property type="entry name" value="GALACTOFURANOSE TRANSPORTER ATP-BINDING PROTEIN YTFR"/>
    <property type="match status" value="1"/>
</dbReference>
<keyword evidence="2" id="KW-0813">Transport</keyword>
<evidence type="ECO:0000256" key="5">
    <source>
        <dbReference type="ARBA" id="ARBA00022741"/>
    </source>
</evidence>
<keyword evidence="10" id="KW-1185">Reference proteome</keyword>
<dbReference type="GO" id="GO:0005524">
    <property type="term" value="F:ATP binding"/>
    <property type="evidence" value="ECO:0007669"/>
    <property type="project" value="UniProtKB-KW"/>
</dbReference>
<dbReference type="GO" id="GO:0016887">
    <property type="term" value="F:ATP hydrolysis activity"/>
    <property type="evidence" value="ECO:0007669"/>
    <property type="project" value="InterPro"/>
</dbReference>
<accession>A0A087EKK6</accession>
<keyword evidence="6 9" id="KW-0067">ATP-binding</keyword>
<evidence type="ECO:0000256" key="4">
    <source>
        <dbReference type="ARBA" id="ARBA00022737"/>
    </source>
</evidence>
<evidence type="ECO:0000256" key="7">
    <source>
        <dbReference type="ARBA" id="ARBA00022967"/>
    </source>
</evidence>
<dbReference type="FunFam" id="3.40.50.300:FF:000127">
    <property type="entry name" value="Ribose import ATP-binding protein RbsA"/>
    <property type="match status" value="1"/>
</dbReference>
<evidence type="ECO:0000313" key="10">
    <source>
        <dbReference type="Proteomes" id="UP000029080"/>
    </source>
</evidence>
<dbReference type="AlphaFoldDB" id="A0A087EKK6"/>
<dbReference type="InterPro" id="IPR003593">
    <property type="entry name" value="AAA+_ATPase"/>
</dbReference>
<dbReference type="eggNOG" id="COG1129">
    <property type="taxonomic scope" value="Bacteria"/>
</dbReference>
<dbReference type="InterPro" id="IPR050107">
    <property type="entry name" value="ABC_carbohydrate_import_ATPase"/>
</dbReference>
<keyword evidence="4" id="KW-0677">Repeat</keyword>
<reference evidence="9 10" key="1">
    <citation type="submission" date="2014-03" db="EMBL/GenBank/DDBJ databases">
        <title>Genomics of Bifidobacteria.</title>
        <authorList>
            <person name="Ventura M."/>
            <person name="Milani C."/>
            <person name="Lugli G.A."/>
        </authorList>
    </citation>
    <scope>NUCLEOTIDE SEQUENCE [LARGE SCALE GENOMIC DNA]</scope>
    <source>
        <strain evidence="9 10">JCM 13495</strain>
    </source>
</reference>
<name>A0A087EKK6_9BIFI</name>
<keyword evidence="9" id="KW-0762">Sugar transport</keyword>
<evidence type="ECO:0000256" key="1">
    <source>
        <dbReference type="ARBA" id="ARBA00004202"/>
    </source>
</evidence>
<dbReference type="PROSITE" id="PS50893">
    <property type="entry name" value="ABC_TRANSPORTER_2"/>
    <property type="match status" value="2"/>
</dbReference>
<dbReference type="PANTHER" id="PTHR43790">
    <property type="entry name" value="CARBOHYDRATE TRANSPORT ATP-BINDING PROTEIN MG119-RELATED"/>
    <property type="match status" value="1"/>
</dbReference>
<dbReference type="Proteomes" id="UP000029080">
    <property type="component" value="Unassembled WGS sequence"/>
</dbReference>
<dbReference type="SUPFAM" id="SSF52540">
    <property type="entry name" value="P-loop containing nucleoside triphosphate hydrolases"/>
    <property type="match status" value="2"/>
</dbReference>
<dbReference type="CDD" id="cd03215">
    <property type="entry name" value="ABC_Carb_Monos_II"/>
    <property type="match status" value="1"/>
</dbReference>
<keyword evidence="3" id="KW-1003">Cell membrane</keyword>
<sequence length="496" mass="54068">MSHIRKSFSGITVLDDVSFEVKSGEVHALAGGNGAGKSTLMKILQGVYSLDSGQVTICGTTFNGSVSIAEARQAGVGMVFQEFSLVPTMSIAQNIFMGSEKLQGVFLDKQAMNRATVQLLNRLDVDLHPDTEVGELSTGYWQLTEIAKALHANARVLILDEPTASLSATETQTLFDLIRNLKSQGIGIIYISHRMDEIRQIADRITILRNGRNYLTSDLDSISDEEIIAGIVGHQTDNLSKRESRVCLNDEVLLKLDHLHTENGVENVSLEVHRGEVVGLAGLMGSGRTEVTRAIFGVDRVTSGSMTLSGKTYSPKRPQEAIANNISLVPEDRREQGLFTGHSVCDNLVITRYDECERAGLLSNKSIETLVDNLVKGFSIKVDDTKTEAYRLSGGNQQKIVIAKWLGKDPDLFIMDEPTAGIDIGTKREVLDQVAKLAEQGKGVLFISSELSEMVAVCDRYVVMKHGRTVGELPAEGINNEADLQLAIQHSGTLNK</sequence>
<keyword evidence="8" id="KW-0472">Membrane</keyword>
<keyword evidence="7" id="KW-1278">Translocase</keyword>
<dbReference type="EC" id="3.6.3.17" evidence="9"/>
<proteinExistence type="predicted"/>
<evidence type="ECO:0000256" key="6">
    <source>
        <dbReference type="ARBA" id="ARBA00022840"/>
    </source>
</evidence>
<comment type="subcellular location">
    <subcellularLocation>
        <location evidence="1">Cell membrane</location>
        <topology evidence="1">Peripheral membrane protein</topology>
    </subcellularLocation>
</comment>
<keyword evidence="5" id="KW-0547">Nucleotide-binding</keyword>
<evidence type="ECO:0000256" key="3">
    <source>
        <dbReference type="ARBA" id="ARBA00022475"/>
    </source>
</evidence>
<evidence type="ECO:0000313" key="9">
    <source>
        <dbReference type="EMBL" id="KFJ08307.1"/>
    </source>
</evidence>
<keyword evidence="9" id="KW-0378">Hydrolase</keyword>
<gene>
    <name evidence="9" type="ORF">BITS_0815</name>
</gene>